<gene>
    <name evidence="1" type="ORF">RHMOL_Rhmol12G0047600</name>
</gene>
<proteinExistence type="predicted"/>
<accession>A0ACC0LEA0</accession>
<name>A0ACC0LEA0_RHOML</name>
<sequence length="356" mass="40272">MTTDTTDLSYWLNWRFFTCAVFIFGSMVVSVFVIWKNEGFKKSKTEGRHNWQDTAGILYKDETWRTSLKVIRPGWLLAYRVTAFIVLLSLLILNVVLDGGGIFYYYTQWTFSLVTLYFGLASLFSIHGCRQCCHEAGGARVDQVALDAERGTYVALSLEENANKPSMSKSLHSGLNSHEEYLARKTAGIWGYIFQIIYQVAFSDDIVFALPQCAEFGLNALSVIGLLHKHLTSSNHSSDNRQLICAGAVVLTDCVFWFIIFPFLTSDDYSLDFIDATFHSLNAVLLLGDVVLNCLVSCSPFVLWWPYPFLDLSTPYAPIWYLAVGLLHLPCYGVFALIIRLKNYWLSIAFPDAIQI</sequence>
<dbReference type="Proteomes" id="UP001062846">
    <property type="component" value="Chromosome 12"/>
</dbReference>
<comment type="caution">
    <text evidence="1">The sequence shown here is derived from an EMBL/GenBank/DDBJ whole genome shotgun (WGS) entry which is preliminary data.</text>
</comment>
<evidence type="ECO:0000313" key="2">
    <source>
        <dbReference type="Proteomes" id="UP001062846"/>
    </source>
</evidence>
<evidence type="ECO:0000313" key="1">
    <source>
        <dbReference type="EMBL" id="KAI8527073.1"/>
    </source>
</evidence>
<reference evidence="1" key="1">
    <citation type="submission" date="2022-02" db="EMBL/GenBank/DDBJ databases">
        <title>Plant Genome Project.</title>
        <authorList>
            <person name="Zhang R.-G."/>
        </authorList>
    </citation>
    <scope>NUCLEOTIDE SEQUENCE</scope>
    <source>
        <strain evidence="1">AT1</strain>
    </source>
</reference>
<dbReference type="EMBL" id="CM046399">
    <property type="protein sequence ID" value="KAI8527073.1"/>
    <property type="molecule type" value="Genomic_DNA"/>
</dbReference>
<keyword evidence="2" id="KW-1185">Reference proteome</keyword>
<protein>
    <submittedName>
        <fullName evidence="1">Uncharacterized protein</fullName>
    </submittedName>
</protein>
<organism evidence="1 2">
    <name type="scientific">Rhododendron molle</name>
    <name type="common">Chinese azalea</name>
    <name type="synonym">Azalea mollis</name>
    <dbReference type="NCBI Taxonomy" id="49168"/>
    <lineage>
        <taxon>Eukaryota</taxon>
        <taxon>Viridiplantae</taxon>
        <taxon>Streptophyta</taxon>
        <taxon>Embryophyta</taxon>
        <taxon>Tracheophyta</taxon>
        <taxon>Spermatophyta</taxon>
        <taxon>Magnoliopsida</taxon>
        <taxon>eudicotyledons</taxon>
        <taxon>Gunneridae</taxon>
        <taxon>Pentapetalae</taxon>
        <taxon>asterids</taxon>
        <taxon>Ericales</taxon>
        <taxon>Ericaceae</taxon>
        <taxon>Ericoideae</taxon>
        <taxon>Rhodoreae</taxon>
        <taxon>Rhododendron</taxon>
    </lineage>
</organism>